<evidence type="ECO:0000313" key="3">
    <source>
        <dbReference type="EMBL" id="KAF4352242.1"/>
    </source>
</evidence>
<protein>
    <recommendedName>
        <fullName evidence="2">G-patch domain-containing protein</fullName>
    </recommendedName>
</protein>
<feature type="region of interest" description="Disordered" evidence="1">
    <location>
        <begin position="297"/>
        <end position="338"/>
    </location>
</feature>
<gene>
    <name evidence="3" type="ORF">F8388_003639</name>
</gene>
<feature type="compositionally biased region" description="Polar residues" evidence="1">
    <location>
        <begin position="812"/>
        <end position="830"/>
    </location>
</feature>
<name>A0A7J6E1I3_CANSA</name>
<dbReference type="Pfam" id="PF01585">
    <property type="entry name" value="G-patch"/>
    <property type="match status" value="2"/>
</dbReference>
<feature type="region of interest" description="Disordered" evidence="1">
    <location>
        <begin position="380"/>
        <end position="423"/>
    </location>
</feature>
<dbReference type="AlphaFoldDB" id="A0A7J6E1I3"/>
<evidence type="ECO:0000259" key="2">
    <source>
        <dbReference type="PROSITE" id="PS50174"/>
    </source>
</evidence>
<feature type="region of interest" description="Disordered" evidence="1">
    <location>
        <begin position="1"/>
        <end position="29"/>
    </location>
</feature>
<dbReference type="PANTHER" id="PTHR47423">
    <property type="entry name" value="G-PATCH DOMAIN CONTAINING PROTEIN"/>
    <property type="match status" value="1"/>
</dbReference>
<feature type="compositionally biased region" description="Basic and acidic residues" evidence="1">
    <location>
        <begin position="8"/>
        <end position="26"/>
    </location>
</feature>
<organism evidence="3 4">
    <name type="scientific">Cannabis sativa</name>
    <name type="common">Hemp</name>
    <name type="synonym">Marijuana</name>
    <dbReference type="NCBI Taxonomy" id="3483"/>
    <lineage>
        <taxon>Eukaryota</taxon>
        <taxon>Viridiplantae</taxon>
        <taxon>Streptophyta</taxon>
        <taxon>Embryophyta</taxon>
        <taxon>Tracheophyta</taxon>
        <taxon>Spermatophyta</taxon>
        <taxon>Magnoliopsida</taxon>
        <taxon>eudicotyledons</taxon>
        <taxon>Gunneridae</taxon>
        <taxon>Pentapetalae</taxon>
        <taxon>rosids</taxon>
        <taxon>fabids</taxon>
        <taxon>Rosales</taxon>
        <taxon>Cannabaceae</taxon>
        <taxon>Cannabis</taxon>
    </lineage>
</organism>
<dbReference type="SMART" id="SM00443">
    <property type="entry name" value="G_patch"/>
    <property type="match status" value="2"/>
</dbReference>
<reference evidence="3 4" key="1">
    <citation type="journal article" date="2020" name="bioRxiv">
        <title>Sequence and annotation of 42 cannabis genomes reveals extensive copy number variation in cannabinoid synthesis and pathogen resistance genes.</title>
        <authorList>
            <person name="Mckernan K.J."/>
            <person name="Helbert Y."/>
            <person name="Kane L.T."/>
            <person name="Ebling H."/>
            <person name="Zhang L."/>
            <person name="Liu B."/>
            <person name="Eaton Z."/>
            <person name="Mclaughlin S."/>
            <person name="Kingan S."/>
            <person name="Baybayan P."/>
            <person name="Concepcion G."/>
            <person name="Jordan M."/>
            <person name="Riva A."/>
            <person name="Barbazuk W."/>
            <person name="Harkins T."/>
        </authorList>
    </citation>
    <scope>NUCLEOTIDE SEQUENCE [LARGE SCALE GENOMIC DNA]</scope>
    <source>
        <strain evidence="4">cv. Jamaican Lion 4</strain>
        <tissue evidence="3">Leaf</tissue>
    </source>
</reference>
<dbReference type="InterPro" id="IPR000467">
    <property type="entry name" value="G_patch_dom"/>
</dbReference>
<dbReference type="Proteomes" id="UP000525078">
    <property type="component" value="Unassembled WGS sequence"/>
</dbReference>
<dbReference type="InterPro" id="IPR001374">
    <property type="entry name" value="R3H_dom"/>
</dbReference>
<feature type="compositionally biased region" description="Basic and acidic residues" evidence="1">
    <location>
        <begin position="703"/>
        <end position="713"/>
    </location>
</feature>
<feature type="region of interest" description="Disordered" evidence="1">
    <location>
        <begin position="529"/>
        <end position="554"/>
    </location>
</feature>
<feature type="compositionally biased region" description="Acidic residues" evidence="1">
    <location>
        <begin position="302"/>
        <end position="313"/>
    </location>
</feature>
<feature type="region of interest" description="Disordered" evidence="1">
    <location>
        <begin position="684"/>
        <end position="715"/>
    </location>
</feature>
<feature type="domain" description="G-patch" evidence="2">
    <location>
        <begin position="885"/>
        <end position="930"/>
    </location>
</feature>
<dbReference type="InterPro" id="IPR036867">
    <property type="entry name" value="R3H_dom_sf"/>
</dbReference>
<dbReference type="PANTHER" id="PTHR47423:SF2">
    <property type="entry name" value="PROTEIN SQS1"/>
    <property type="match status" value="1"/>
</dbReference>
<dbReference type="EMBL" id="JAATIP010000317">
    <property type="protein sequence ID" value="KAF4352242.1"/>
    <property type="molecule type" value="Genomic_DNA"/>
</dbReference>
<accession>A0A7J6E1I3</accession>
<comment type="caution">
    <text evidence="3">The sequence shown here is derived from an EMBL/GenBank/DDBJ whole genome shotgun (WGS) entry which is preliminary data.</text>
</comment>
<feature type="region of interest" description="Disordered" evidence="1">
    <location>
        <begin position="812"/>
        <end position="836"/>
    </location>
</feature>
<dbReference type="Pfam" id="PF01424">
    <property type="entry name" value="R3H"/>
    <property type="match status" value="1"/>
</dbReference>
<feature type="domain" description="G-patch" evidence="2">
    <location>
        <begin position="766"/>
        <end position="812"/>
    </location>
</feature>
<dbReference type="Gene3D" id="3.30.1370.50">
    <property type="entry name" value="R3H-like domain"/>
    <property type="match status" value="1"/>
</dbReference>
<dbReference type="InterPro" id="IPR034082">
    <property type="entry name" value="R3H_G-patch"/>
</dbReference>
<feature type="compositionally biased region" description="Acidic residues" evidence="1">
    <location>
        <begin position="380"/>
        <end position="394"/>
    </location>
</feature>
<evidence type="ECO:0000256" key="1">
    <source>
        <dbReference type="SAM" id="MobiDB-lite"/>
    </source>
</evidence>
<feature type="compositionally biased region" description="Acidic residues" evidence="1">
    <location>
        <begin position="407"/>
        <end position="423"/>
    </location>
</feature>
<evidence type="ECO:0000313" key="4">
    <source>
        <dbReference type="Proteomes" id="UP000525078"/>
    </source>
</evidence>
<sequence length="930" mass="101915">MKLSDSTKSGERGMELKRPQGHKEEEPAGVLVRQERDDSAGVVQHVTLSKAKRDLGHEQPKAVMLIVMPYHNDLLVRTTTMAGGASILHHNNDSVLLQKKTKLWVEEEEKEEEEGEEEEEEDLTIVAARAAVVAEGKEEEEEDQELCSLMEVSYLIGPSLHRLLELWDRDESGRVYFSSRLMILLVNGQKNGAATDFVVPFLNRTKSASGSKSGSRLSGGNTIGFEYPSVDFKIGSRFENNKEDSNLDDSLTLALVDSKESQIFAYVDQTPSSKSQDVAYTYDYSSGFTLGDSSHRGLGYSDELEGTPSDDEASLAQNEEKENPLFNSLPSEQDMDAKERNNDEIGVANAEEPPAVMSTPKKNSGFLSIGGVKLYTQDISDEESDEDEGGESADEGCSGSSETGSSESDDSEDTSDSGSDVDDDVVEDYLEGIGGHENILNSKWLVGHEFDDSDDDTSSSGFDNTVKKLSGIALQEASRDYGMKKPQSKQKHSTAVRGSWYQSLDDCMLIKDPRKVFAKKKHVARFPQSWPLGDQKSKSSRTIPGTKKKHRKEAIAVRRRERMLRRGLDLEQINLKLEEIVLDGVDIYSFQPMHARDCSQVRRLASIYRLQSGCHGSGKKRFVTVTRTQHTSMPSSSDRVRLEKLIGAGVEDADFSVVENSNIKSMSGDGKRLKKIGRGTKFTRPVDLGLSAERKSSAKRHGRGNESREKGKETYANQPVSFVSSGAMVSEKAEFTTVDSMEMDSSSGQNNVVAGSASFGAFEEHTKGFGSKMMAKMGYVEGEGLGKDGQGIAKPIDVVKRPKSLGLGVEFSNTVDDPATSNPAASSSKPLKNKSQRIEAFEKQTRRFGTFEKESQGFGSNGKNTKGFGSYGKETKGFRSFEKHTKGFGSKMMAKMGFVEGMGLGRDSQGIVNPLVAVRLPKSRGIGAKD</sequence>
<dbReference type="GO" id="GO:0003676">
    <property type="term" value="F:nucleic acid binding"/>
    <property type="evidence" value="ECO:0007669"/>
    <property type="project" value="InterPro"/>
</dbReference>
<dbReference type="CDD" id="cd02646">
    <property type="entry name" value="R3H_G-patch"/>
    <property type="match status" value="1"/>
</dbReference>
<feature type="compositionally biased region" description="Low complexity" evidence="1">
    <location>
        <begin position="395"/>
        <end position="406"/>
    </location>
</feature>
<proteinExistence type="predicted"/>
<dbReference type="PROSITE" id="PS50174">
    <property type="entry name" value="G_PATCH"/>
    <property type="match status" value="2"/>
</dbReference>